<evidence type="ECO:0000256" key="11">
    <source>
        <dbReference type="RuleBase" id="RU364031"/>
    </source>
</evidence>
<feature type="compositionally biased region" description="Basic and acidic residues" evidence="12">
    <location>
        <begin position="63"/>
        <end position="75"/>
    </location>
</feature>
<evidence type="ECO:0000256" key="4">
    <source>
        <dbReference type="ARBA" id="ARBA00022692"/>
    </source>
</evidence>
<evidence type="ECO:0000256" key="7">
    <source>
        <dbReference type="ARBA" id="ARBA00022989"/>
    </source>
</evidence>
<dbReference type="InterPro" id="IPR034804">
    <property type="entry name" value="SQR/QFR_C/D"/>
</dbReference>
<dbReference type="PANTHER" id="PTHR13337">
    <property type="entry name" value="SUCCINATE DEHYDROGENASE"/>
    <property type="match status" value="1"/>
</dbReference>
<keyword evidence="6 11" id="KW-0809">Transit peptide</keyword>
<keyword evidence="8 11" id="KW-0496">Mitochondrion</keyword>
<dbReference type="InterPro" id="IPR007992">
    <property type="entry name" value="CybS"/>
</dbReference>
<keyword evidence="4" id="KW-0812">Transmembrane</keyword>
<evidence type="ECO:0000256" key="1">
    <source>
        <dbReference type="ARBA" id="ARBA00004448"/>
    </source>
</evidence>
<comment type="similarity">
    <text evidence="2 11">Belongs to the CybS family.</text>
</comment>
<evidence type="ECO:0000256" key="10">
    <source>
        <dbReference type="PIRSR" id="PIRSR607992-1"/>
    </source>
</evidence>
<dbReference type="CDD" id="cd03496">
    <property type="entry name" value="SQR_TypeC_CybS"/>
    <property type="match status" value="1"/>
</dbReference>
<dbReference type="Gene3D" id="1.20.1300.10">
    <property type="entry name" value="Fumarate reductase/succinate dehydrogenase, transmembrane subunit"/>
    <property type="match status" value="1"/>
</dbReference>
<dbReference type="Proteomes" id="UP000196158">
    <property type="component" value="Unassembled WGS sequence"/>
</dbReference>
<gene>
    <name evidence="13" type="ORF">KASA_0N05170G</name>
</gene>
<sequence length="210" mass="24011">MFSRIQLGLRSNKPFLQGSINRSKTVCFIPNCTRFQSTQATNTDDKVINNNEIVKKNGSPITEETKTVTKKESSKKTTRPGYFTPPKDPGLHGKFQEDYERITKYTLIPLVLAPFCTSYAGIAFHPMLDATLGSAFLLYAHYGFSSLIYQYLPKEKYPRWSTVSLWTLYSSSCLAFYGLYELETENNGIVDLIKKLWNFDDRNVFVFSTS</sequence>
<evidence type="ECO:0000256" key="8">
    <source>
        <dbReference type="ARBA" id="ARBA00023128"/>
    </source>
</evidence>
<feature type="binding site" evidence="10">
    <location>
        <position position="151"/>
    </location>
    <ligand>
        <name>a ubiquinone</name>
        <dbReference type="ChEBI" id="CHEBI:16389"/>
        <note>ligand shared with IP/SDHB</note>
    </ligand>
</feature>
<evidence type="ECO:0000256" key="6">
    <source>
        <dbReference type="ARBA" id="ARBA00022946"/>
    </source>
</evidence>
<evidence type="ECO:0000256" key="3">
    <source>
        <dbReference type="ARBA" id="ARBA00022448"/>
    </source>
</evidence>
<keyword evidence="5 11" id="KW-0999">Mitochondrion inner membrane</keyword>
<evidence type="ECO:0000256" key="5">
    <source>
        <dbReference type="ARBA" id="ARBA00022792"/>
    </source>
</evidence>
<dbReference type="GO" id="GO:0045039">
    <property type="term" value="P:protein insertion into mitochondrial inner membrane"/>
    <property type="evidence" value="ECO:0007669"/>
    <property type="project" value="TreeGrafter"/>
</dbReference>
<dbReference type="PANTHER" id="PTHR13337:SF2">
    <property type="entry name" value="SUCCINATE DEHYDROGENASE [UBIQUINONE] CYTOCHROME B SMALL SUBUNIT, MITOCHONDRIAL"/>
    <property type="match status" value="1"/>
</dbReference>
<keyword evidence="14" id="KW-1185">Reference proteome</keyword>
<evidence type="ECO:0000313" key="13">
    <source>
        <dbReference type="EMBL" id="SMN20522.1"/>
    </source>
</evidence>
<feature type="region of interest" description="Disordered" evidence="12">
    <location>
        <begin position="58"/>
        <end position="86"/>
    </location>
</feature>
<keyword evidence="7" id="KW-1133">Transmembrane helix</keyword>
<dbReference type="AlphaFoldDB" id="A0A1X7R4C8"/>
<accession>A0A1X7R4C8</accession>
<evidence type="ECO:0000313" key="14">
    <source>
        <dbReference type="Proteomes" id="UP000196158"/>
    </source>
</evidence>
<dbReference type="GO" id="GO:0008320">
    <property type="term" value="F:protein transmembrane transporter activity"/>
    <property type="evidence" value="ECO:0007669"/>
    <property type="project" value="TreeGrafter"/>
</dbReference>
<protein>
    <recommendedName>
        <fullName evidence="11">Succinate dehydrogenase [ubiquinone] cytochrome b small subunit</fullName>
    </recommendedName>
</protein>
<dbReference type="Pfam" id="PF05328">
    <property type="entry name" value="CybS"/>
    <property type="match status" value="1"/>
</dbReference>
<organism evidence="13 14">
    <name type="scientific">Maudiozyma saulgeensis</name>
    <dbReference type="NCBI Taxonomy" id="1789683"/>
    <lineage>
        <taxon>Eukaryota</taxon>
        <taxon>Fungi</taxon>
        <taxon>Dikarya</taxon>
        <taxon>Ascomycota</taxon>
        <taxon>Saccharomycotina</taxon>
        <taxon>Saccharomycetes</taxon>
        <taxon>Saccharomycetales</taxon>
        <taxon>Saccharomycetaceae</taxon>
        <taxon>Maudiozyma</taxon>
    </lineage>
</organism>
<dbReference type="STRING" id="1789683.A0A1X7R4C8"/>
<proteinExistence type="inferred from homology"/>
<comment type="subcellular location">
    <subcellularLocation>
        <location evidence="1 11">Mitochondrion inner membrane</location>
        <topology evidence="1 11">Multi-pass membrane protein</topology>
    </subcellularLocation>
</comment>
<dbReference type="EMBL" id="FXLY01000005">
    <property type="protein sequence ID" value="SMN20522.1"/>
    <property type="molecule type" value="Genomic_DNA"/>
</dbReference>
<dbReference type="GO" id="GO:0042721">
    <property type="term" value="C:TIM22 mitochondrial import inner membrane insertion complex"/>
    <property type="evidence" value="ECO:0007669"/>
    <property type="project" value="TreeGrafter"/>
</dbReference>
<keyword evidence="9 11" id="KW-0472">Membrane</keyword>
<dbReference type="OrthoDB" id="18577at2759"/>
<reference evidence="13 14" key="1">
    <citation type="submission" date="2017-04" db="EMBL/GenBank/DDBJ databases">
        <authorList>
            <person name="Afonso C.L."/>
            <person name="Miller P.J."/>
            <person name="Scott M.A."/>
            <person name="Spackman E."/>
            <person name="Goraichik I."/>
            <person name="Dimitrov K.M."/>
            <person name="Suarez D.L."/>
            <person name="Swayne D.E."/>
        </authorList>
    </citation>
    <scope>NUCLEOTIDE SEQUENCE [LARGE SCALE GENOMIC DNA]</scope>
</reference>
<name>A0A1X7R4C8_9SACH</name>
<evidence type="ECO:0000256" key="9">
    <source>
        <dbReference type="ARBA" id="ARBA00023136"/>
    </source>
</evidence>
<evidence type="ECO:0000256" key="2">
    <source>
        <dbReference type="ARBA" id="ARBA00007294"/>
    </source>
</evidence>
<evidence type="ECO:0000256" key="12">
    <source>
        <dbReference type="SAM" id="MobiDB-lite"/>
    </source>
</evidence>
<keyword evidence="3" id="KW-0813">Transport</keyword>